<accession>A0A813KRD6</accession>
<keyword evidence="5" id="KW-0808">Transferase</keyword>
<evidence type="ECO:0000256" key="9">
    <source>
        <dbReference type="ARBA" id="ARBA00023136"/>
    </source>
</evidence>
<dbReference type="Pfam" id="PF13733">
    <property type="entry name" value="Glyco_transf_7N"/>
    <property type="match status" value="1"/>
</dbReference>
<dbReference type="GO" id="GO:0005794">
    <property type="term" value="C:Golgi apparatus"/>
    <property type="evidence" value="ECO:0007669"/>
    <property type="project" value="TreeGrafter"/>
</dbReference>
<evidence type="ECO:0000313" key="14">
    <source>
        <dbReference type="EMBL" id="CAE8711190.1"/>
    </source>
</evidence>
<keyword evidence="9" id="KW-0472">Membrane</keyword>
<dbReference type="GO" id="GO:0005975">
    <property type="term" value="P:carbohydrate metabolic process"/>
    <property type="evidence" value="ECO:0007669"/>
    <property type="project" value="InterPro"/>
</dbReference>
<protein>
    <submittedName>
        <fullName evidence="14">Uncharacterized protein</fullName>
    </submittedName>
</protein>
<evidence type="ECO:0000256" key="5">
    <source>
        <dbReference type="ARBA" id="ARBA00022679"/>
    </source>
</evidence>
<evidence type="ECO:0000259" key="12">
    <source>
        <dbReference type="Pfam" id="PF13733"/>
    </source>
</evidence>
<dbReference type="PRINTS" id="PR02050">
    <property type="entry name" value="B14GALTRFASE"/>
</dbReference>
<dbReference type="PANTHER" id="PTHR19300:SF57">
    <property type="entry name" value="BETA-1,4-N-ACETYLGALACTOSAMINYLTRANSFERASE"/>
    <property type="match status" value="1"/>
</dbReference>
<comment type="pathway">
    <text evidence="2">Protein modification; protein glycosylation.</text>
</comment>
<evidence type="ECO:0000259" key="11">
    <source>
        <dbReference type="Pfam" id="PF02709"/>
    </source>
</evidence>
<dbReference type="InterPro" id="IPR003859">
    <property type="entry name" value="Galactosyl_T"/>
</dbReference>
<dbReference type="SUPFAM" id="SSF53448">
    <property type="entry name" value="Nucleotide-diphospho-sugar transferases"/>
    <property type="match status" value="1"/>
</dbReference>
<keyword evidence="4" id="KW-0328">Glycosyltransferase</keyword>
<proteinExistence type="inferred from homology"/>
<name>A0A813KRD6_POLGL</name>
<evidence type="ECO:0000256" key="10">
    <source>
        <dbReference type="ARBA" id="ARBA00023180"/>
    </source>
</evidence>
<organism evidence="14 15">
    <name type="scientific">Polarella glacialis</name>
    <name type="common">Dinoflagellate</name>
    <dbReference type="NCBI Taxonomy" id="89957"/>
    <lineage>
        <taxon>Eukaryota</taxon>
        <taxon>Sar</taxon>
        <taxon>Alveolata</taxon>
        <taxon>Dinophyceae</taxon>
        <taxon>Suessiales</taxon>
        <taxon>Suessiaceae</taxon>
        <taxon>Polarella</taxon>
    </lineage>
</organism>
<keyword evidence="8" id="KW-1133">Transmembrane helix</keyword>
<evidence type="ECO:0000256" key="4">
    <source>
        <dbReference type="ARBA" id="ARBA00022676"/>
    </source>
</evidence>
<dbReference type="GO" id="GO:0008378">
    <property type="term" value="F:galactosyltransferase activity"/>
    <property type="evidence" value="ECO:0007669"/>
    <property type="project" value="TreeGrafter"/>
</dbReference>
<evidence type="ECO:0000256" key="7">
    <source>
        <dbReference type="ARBA" id="ARBA00022968"/>
    </source>
</evidence>
<dbReference type="AlphaFoldDB" id="A0A813KRD6"/>
<dbReference type="EMBL" id="CAJNNV010028417">
    <property type="protein sequence ID" value="CAE8624543.1"/>
    <property type="molecule type" value="Genomic_DNA"/>
</dbReference>
<evidence type="ECO:0000256" key="6">
    <source>
        <dbReference type="ARBA" id="ARBA00022692"/>
    </source>
</evidence>
<evidence type="ECO:0000256" key="1">
    <source>
        <dbReference type="ARBA" id="ARBA00004606"/>
    </source>
</evidence>
<dbReference type="GO" id="GO:0016020">
    <property type="term" value="C:membrane"/>
    <property type="evidence" value="ECO:0007669"/>
    <property type="project" value="UniProtKB-SubCell"/>
</dbReference>
<dbReference type="InterPro" id="IPR029044">
    <property type="entry name" value="Nucleotide-diphossugar_trans"/>
</dbReference>
<evidence type="ECO:0000313" key="15">
    <source>
        <dbReference type="Proteomes" id="UP000626109"/>
    </source>
</evidence>
<gene>
    <name evidence="13" type="ORF">PGLA1383_LOCUS41654</name>
    <name evidence="14" type="ORF">PGLA2088_LOCUS36358</name>
</gene>
<dbReference type="UniPathway" id="UPA00378"/>
<comment type="subcellular location">
    <subcellularLocation>
        <location evidence="1">Membrane</location>
        <topology evidence="1">Single-pass type II membrane protein</topology>
    </subcellularLocation>
</comment>
<feature type="domain" description="Galactosyltransferase C-terminal" evidence="11">
    <location>
        <begin position="172"/>
        <end position="227"/>
    </location>
</feature>
<evidence type="ECO:0000256" key="8">
    <source>
        <dbReference type="ARBA" id="ARBA00022989"/>
    </source>
</evidence>
<reference evidence="14" key="1">
    <citation type="submission" date="2021-02" db="EMBL/GenBank/DDBJ databases">
        <authorList>
            <person name="Dougan E. K."/>
            <person name="Rhodes N."/>
            <person name="Thang M."/>
            <person name="Chan C."/>
        </authorList>
    </citation>
    <scope>NUCLEOTIDE SEQUENCE</scope>
</reference>
<keyword evidence="10" id="KW-0325">Glycoprotein</keyword>
<dbReference type="Gene3D" id="3.90.550.10">
    <property type="entry name" value="Spore Coat Polysaccharide Biosynthesis Protein SpsA, Chain A"/>
    <property type="match status" value="1"/>
</dbReference>
<dbReference type="Pfam" id="PF02709">
    <property type="entry name" value="Glyco_transf_7C"/>
    <property type="match status" value="1"/>
</dbReference>
<dbReference type="OrthoDB" id="429684at2759"/>
<dbReference type="InterPro" id="IPR027995">
    <property type="entry name" value="Galactosyl_T_N"/>
</dbReference>
<dbReference type="InterPro" id="IPR027791">
    <property type="entry name" value="Galactosyl_T_C"/>
</dbReference>
<comment type="caution">
    <text evidence="14">The sequence shown here is derived from an EMBL/GenBank/DDBJ whole genome shotgun (WGS) entry which is preliminary data.</text>
</comment>
<keyword evidence="6" id="KW-0812">Transmembrane</keyword>
<evidence type="ECO:0000313" key="16">
    <source>
        <dbReference type="Proteomes" id="UP000654075"/>
    </source>
</evidence>
<dbReference type="Proteomes" id="UP000654075">
    <property type="component" value="Unassembled WGS sequence"/>
</dbReference>
<evidence type="ECO:0000256" key="3">
    <source>
        <dbReference type="ARBA" id="ARBA00005735"/>
    </source>
</evidence>
<feature type="domain" description="Galactosyltransferase N-terminal" evidence="12">
    <location>
        <begin position="60"/>
        <end position="150"/>
    </location>
</feature>
<evidence type="ECO:0000313" key="13">
    <source>
        <dbReference type="EMBL" id="CAE8624543.1"/>
    </source>
</evidence>
<evidence type="ECO:0000256" key="2">
    <source>
        <dbReference type="ARBA" id="ARBA00004922"/>
    </source>
</evidence>
<keyword evidence="7" id="KW-0735">Signal-anchor</keyword>
<comment type="similarity">
    <text evidence="3">Belongs to the glycosyltransferase 7 family.</text>
</comment>
<sequence length="312" mass="35221">MRAQAPLPHDAQGRRAAAHYCSVTLGRQCRWQRRRGRRLRVSPPEFIQWPPCLEQGGSGARIAVVVPFRQQLPLQDRQAQLQRFVLHMEAFLSSIPNCQAAIVVVEQSQDGKKFNRGQLLNVGFHLAREILPRLTSFITHDVDLLPSGDMRPVYANPPPEGSAVHLAAVWSKYSDLGSPFIGGVLAFGPADFERINGFPNNYWGWGLEDDQLGLRMARNHVRPLRVRVGSFEDLDPINMKGVLERGRREEVQQHLPWYNSEMFRQGGLSLDKDWSSNGLSNLSFETLESRNIGLVHHFVVQLGTAEVYVGRS</sequence>
<dbReference type="PANTHER" id="PTHR19300">
    <property type="entry name" value="BETA-1,4-GALACTOSYLTRANSFERASE"/>
    <property type="match status" value="1"/>
</dbReference>
<dbReference type="EMBL" id="CAJNNW010032125">
    <property type="protein sequence ID" value="CAE8711190.1"/>
    <property type="molecule type" value="Genomic_DNA"/>
</dbReference>
<dbReference type="Proteomes" id="UP000626109">
    <property type="component" value="Unassembled WGS sequence"/>
</dbReference>
<keyword evidence="16" id="KW-1185">Reference proteome</keyword>